<dbReference type="EMBL" id="QKKF02012829">
    <property type="protein sequence ID" value="RZF43210.1"/>
    <property type="molecule type" value="Genomic_DNA"/>
</dbReference>
<sequence length="397" mass="44848">MCQLVSAKSQGIASLRQRGYRSQPLRRIYIPKPTGSKRPLSIPTMKDRAMQAIYLMGLDPIAETFNRKLEAQDGKYLTMADAVSQIHTTLAGRSRPQWILEADIKKCFDEIDHCWLENSLPMEKSILSKWLKSGFVEKQMFRSTIAGTPQGGIISPVLANLTLDGLENVISQTVRKYKKKKNKKPSAESTNRLLKRIRCLIRKNCAATQEKVIELLTPQIRAETNEEDLDKIVGSDVIIKRAYEEMNKFNWSEEELLAYEQMKKRIMDEVAAFAQKFDEGLKVGQERGRQEGIQIGHEKGRVEGRKESVRYHAVALIQQYGPLKPKNSSSSVELKKGVVPAVIYSVTSSISIMKPFNLPCFPSFHINRIGSVYSFQSFQIVDTPSEFSTCHKAAAAC</sequence>
<dbReference type="STRING" id="195883.A0A482XCH0"/>
<keyword evidence="3" id="KW-1185">Reference proteome</keyword>
<dbReference type="InterPro" id="IPR043502">
    <property type="entry name" value="DNA/RNA_pol_sf"/>
</dbReference>
<evidence type="ECO:0000313" key="3">
    <source>
        <dbReference type="Proteomes" id="UP000291343"/>
    </source>
</evidence>
<comment type="caution">
    <text evidence="2">The sequence shown here is derived from an EMBL/GenBank/DDBJ whole genome shotgun (WGS) entry which is preliminary data.</text>
</comment>
<dbReference type="OrthoDB" id="6427855at2759"/>
<organism evidence="2 3">
    <name type="scientific">Laodelphax striatellus</name>
    <name type="common">Small brown planthopper</name>
    <name type="synonym">Delphax striatella</name>
    <dbReference type="NCBI Taxonomy" id="195883"/>
    <lineage>
        <taxon>Eukaryota</taxon>
        <taxon>Metazoa</taxon>
        <taxon>Ecdysozoa</taxon>
        <taxon>Arthropoda</taxon>
        <taxon>Hexapoda</taxon>
        <taxon>Insecta</taxon>
        <taxon>Pterygota</taxon>
        <taxon>Neoptera</taxon>
        <taxon>Paraneoptera</taxon>
        <taxon>Hemiptera</taxon>
        <taxon>Auchenorrhyncha</taxon>
        <taxon>Fulgoroidea</taxon>
        <taxon>Delphacidae</taxon>
        <taxon>Criomorphinae</taxon>
        <taxon>Laodelphax</taxon>
    </lineage>
</organism>
<evidence type="ECO:0000259" key="1">
    <source>
        <dbReference type="PROSITE" id="PS50878"/>
    </source>
</evidence>
<dbReference type="PANTHER" id="PTHR34047:SF8">
    <property type="entry name" value="PROTEIN YKFC"/>
    <property type="match status" value="1"/>
</dbReference>
<dbReference type="PROSITE" id="PS50878">
    <property type="entry name" value="RT_POL"/>
    <property type="match status" value="1"/>
</dbReference>
<accession>A0A482XCH0</accession>
<dbReference type="GO" id="GO:0071897">
    <property type="term" value="P:DNA biosynthetic process"/>
    <property type="evidence" value="ECO:0007669"/>
    <property type="project" value="UniProtKB-ARBA"/>
</dbReference>
<feature type="domain" description="Reverse transcriptase" evidence="1">
    <location>
        <begin position="11"/>
        <end position="256"/>
    </location>
</feature>
<reference evidence="2 3" key="1">
    <citation type="journal article" date="2017" name="Gigascience">
        <title>Genome sequence of the small brown planthopper, Laodelphax striatellus.</title>
        <authorList>
            <person name="Zhu J."/>
            <person name="Jiang F."/>
            <person name="Wang X."/>
            <person name="Yang P."/>
            <person name="Bao Y."/>
            <person name="Zhao W."/>
            <person name="Wang W."/>
            <person name="Lu H."/>
            <person name="Wang Q."/>
            <person name="Cui N."/>
            <person name="Li J."/>
            <person name="Chen X."/>
            <person name="Luo L."/>
            <person name="Yu J."/>
            <person name="Kang L."/>
            <person name="Cui F."/>
        </authorList>
    </citation>
    <scope>NUCLEOTIDE SEQUENCE [LARGE SCALE GENOMIC DNA]</scope>
    <source>
        <strain evidence="2">Lst14</strain>
    </source>
</reference>
<gene>
    <name evidence="2" type="ORF">LSTR_LSTR009014</name>
</gene>
<dbReference type="InParanoid" id="A0A482XCH0"/>
<proteinExistence type="predicted"/>
<dbReference type="Proteomes" id="UP000291343">
    <property type="component" value="Unassembled WGS sequence"/>
</dbReference>
<dbReference type="SUPFAM" id="SSF56672">
    <property type="entry name" value="DNA/RNA polymerases"/>
    <property type="match status" value="1"/>
</dbReference>
<name>A0A482XCH0_LAOST</name>
<dbReference type="Pfam" id="PF00078">
    <property type="entry name" value="RVT_1"/>
    <property type="match status" value="1"/>
</dbReference>
<dbReference type="CDD" id="cd01651">
    <property type="entry name" value="RT_G2_intron"/>
    <property type="match status" value="1"/>
</dbReference>
<dbReference type="AlphaFoldDB" id="A0A482XCH0"/>
<evidence type="ECO:0000313" key="2">
    <source>
        <dbReference type="EMBL" id="RZF43210.1"/>
    </source>
</evidence>
<dbReference type="PANTHER" id="PTHR34047">
    <property type="entry name" value="NUCLEAR INTRON MATURASE 1, MITOCHONDRIAL-RELATED"/>
    <property type="match status" value="1"/>
</dbReference>
<dbReference type="SMR" id="A0A482XCH0"/>
<dbReference type="InterPro" id="IPR051083">
    <property type="entry name" value="GrpII_Intron_Splice-Mob/Def"/>
</dbReference>
<dbReference type="InterPro" id="IPR000477">
    <property type="entry name" value="RT_dom"/>
</dbReference>
<protein>
    <recommendedName>
        <fullName evidence="1">Reverse transcriptase domain-containing protein</fullName>
    </recommendedName>
</protein>